<dbReference type="Gene3D" id="3.20.180.10">
    <property type="entry name" value="PNP-oxidase-like"/>
    <property type="match status" value="1"/>
</dbReference>
<reference evidence="2 3" key="1">
    <citation type="submission" date="2020-03" db="EMBL/GenBank/DDBJ databases">
        <title>Two novel Motilibacter sp.</title>
        <authorList>
            <person name="Liu S."/>
        </authorList>
    </citation>
    <scope>NUCLEOTIDE SEQUENCE [LARGE SCALE GENOMIC DNA]</scope>
    <source>
        <strain evidence="2 3">E257</strain>
    </source>
</reference>
<feature type="domain" description="DUF2470" evidence="1">
    <location>
        <begin position="157"/>
        <end position="231"/>
    </location>
</feature>
<dbReference type="RefSeq" id="WP_166281686.1">
    <property type="nucleotide sequence ID" value="NZ_JAANNP010000005.1"/>
</dbReference>
<evidence type="ECO:0000313" key="2">
    <source>
        <dbReference type="EMBL" id="NHC14305.1"/>
    </source>
</evidence>
<name>A0ABX0GUS4_9ACTN</name>
<dbReference type="InterPro" id="IPR019595">
    <property type="entry name" value="DUF2470"/>
</dbReference>
<dbReference type="Pfam" id="PF10615">
    <property type="entry name" value="DUF2470"/>
    <property type="match status" value="1"/>
</dbReference>
<comment type="caution">
    <text evidence="2">The sequence shown here is derived from an EMBL/GenBank/DDBJ whole genome shotgun (WGS) entry which is preliminary data.</text>
</comment>
<dbReference type="SUPFAM" id="SSF50475">
    <property type="entry name" value="FMN-binding split barrel"/>
    <property type="match status" value="1"/>
</dbReference>
<organism evidence="2 3">
    <name type="scientific">Motilibacter deserti</name>
    <dbReference type="NCBI Taxonomy" id="2714956"/>
    <lineage>
        <taxon>Bacteria</taxon>
        <taxon>Bacillati</taxon>
        <taxon>Actinomycetota</taxon>
        <taxon>Actinomycetes</taxon>
        <taxon>Motilibacterales</taxon>
        <taxon>Motilibacteraceae</taxon>
        <taxon>Motilibacter</taxon>
    </lineage>
</organism>
<accession>A0ABX0GUS4</accession>
<proteinExistence type="predicted"/>
<evidence type="ECO:0000313" key="3">
    <source>
        <dbReference type="Proteomes" id="UP000800981"/>
    </source>
</evidence>
<dbReference type="InterPro" id="IPR037119">
    <property type="entry name" value="Haem_oxidase_HugZ-like_sf"/>
</dbReference>
<evidence type="ECO:0000259" key="1">
    <source>
        <dbReference type="Pfam" id="PF10615"/>
    </source>
</evidence>
<dbReference type="Proteomes" id="UP000800981">
    <property type="component" value="Unassembled WGS sequence"/>
</dbReference>
<gene>
    <name evidence="2" type="ORF">G9H71_10990</name>
</gene>
<sequence>MKELLVPISAAAAGSPTGRPRLSAPERVRSVVQAAGSVTLVTGTHRAHLEGLHAVAPDGGLLLALPEDSTIAAEAAQEGGLPAHVELTDVAPVAVKDRVRARVLLAGWLETEDVLDDAPQWRLTPVEVTLEEEGRRVELDGEDYAAASPDPLCCLEAELVSHLDSAHGAELDALLHACPPALDGGRRTRPLRLDRHGLTLRVERLAGSCDVRVPFPRPVRDVEEAGAALRALTAAALAARLDRPDA</sequence>
<keyword evidence="3" id="KW-1185">Reference proteome</keyword>
<protein>
    <submittedName>
        <fullName evidence="2">DUF2470 domain-containing protein</fullName>
    </submittedName>
</protein>
<dbReference type="EMBL" id="JAANNP010000005">
    <property type="protein sequence ID" value="NHC14305.1"/>
    <property type="molecule type" value="Genomic_DNA"/>
</dbReference>